<dbReference type="AlphaFoldDB" id="A0A9Q0RQJ1"/>
<organism evidence="10 11">
    <name type="scientific">Blomia tropicalis</name>
    <name type="common">Mite</name>
    <dbReference type="NCBI Taxonomy" id="40697"/>
    <lineage>
        <taxon>Eukaryota</taxon>
        <taxon>Metazoa</taxon>
        <taxon>Ecdysozoa</taxon>
        <taxon>Arthropoda</taxon>
        <taxon>Chelicerata</taxon>
        <taxon>Arachnida</taxon>
        <taxon>Acari</taxon>
        <taxon>Acariformes</taxon>
        <taxon>Sarcoptiformes</taxon>
        <taxon>Astigmata</taxon>
        <taxon>Glycyphagoidea</taxon>
        <taxon>Echimyopodidae</taxon>
        <taxon>Blomia</taxon>
    </lineage>
</organism>
<reference evidence="10" key="1">
    <citation type="submission" date="2022-12" db="EMBL/GenBank/DDBJ databases">
        <title>Genome assemblies of Blomia tropicalis.</title>
        <authorList>
            <person name="Cui Y."/>
        </authorList>
    </citation>
    <scope>NUCLEOTIDE SEQUENCE</scope>
    <source>
        <tissue evidence="10">Adult mites</tissue>
    </source>
</reference>
<evidence type="ECO:0000313" key="11">
    <source>
        <dbReference type="Proteomes" id="UP001142055"/>
    </source>
</evidence>
<feature type="transmembrane region" description="Helical" evidence="8">
    <location>
        <begin position="75"/>
        <end position="92"/>
    </location>
</feature>
<dbReference type="PANTHER" id="PTHR15486:SF96">
    <property type="entry name" value="LIPID DROPLET-REGULATING VLDL ASSEMBLY FACTOR AUP1"/>
    <property type="match status" value="1"/>
</dbReference>
<dbReference type="GO" id="GO:0005789">
    <property type="term" value="C:endoplasmic reticulum membrane"/>
    <property type="evidence" value="ECO:0007669"/>
    <property type="project" value="UniProtKB-SubCell"/>
</dbReference>
<comment type="similarity">
    <text evidence="6">Belongs to the AUP1 family.</text>
</comment>
<dbReference type="PROSITE" id="PS51140">
    <property type="entry name" value="CUE"/>
    <property type="match status" value="1"/>
</dbReference>
<dbReference type="GO" id="GO:0005811">
    <property type="term" value="C:lipid droplet"/>
    <property type="evidence" value="ECO:0007669"/>
    <property type="project" value="UniProtKB-SubCell"/>
</dbReference>
<feature type="transmembrane region" description="Helical" evidence="8">
    <location>
        <begin position="40"/>
        <end position="63"/>
    </location>
</feature>
<dbReference type="GO" id="GO:0036503">
    <property type="term" value="P:ERAD pathway"/>
    <property type="evidence" value="ECO:0007669"/>
    <property type="project" value="TreeGrafter"/>
</dbReference>
<comment type="subcellular location">
    <subcellularLocation>
        <location evidence="1">Endoplasmic reticulum membrane</location>
        <topology evidence="1">Peripheral membrane protein</topology>
    </subcellularLocation>
    <subcellularLocation>
        <location evidence="2">Lipid droplet</location>
    </subcellularLocation>
</comment>
<evidence type="ECO:0000256" key="1">
    <source>
        <dbReference type="ARBA" id="ARBA00004406"/>
    </source>
</evidence>
<gene>
    <name evidence="10" type="ORF">RDWZM_001230</name>
</gene>
<keyword evidence="8" id="KW-1133">Transmembrane helix</keyword>
<keyword evidence="11" id="KW-1185">Reference proteome</keyword>
<dbReference type="SUPFAM" id="SSF69593">
    <property type="entry name" value="Glycerol-3-phosphate (1)-acyltransferase"/>
    <property type="match status" value="1"/>
</dbReference>
<dbReference type="SMART" id="SM00546">
    <property type="entry name" value="CUE"/>
    <property type="match status" value="1"/>
</dbReference>
<dbReference type="OMA" id="KFNSWPF"/>
<evidence type="ECO:0000256" key="4">
    <source>
        <dbReference type="ARBA" id="ARBA00022824"/>
    </source>
</evidence>
<feature type="region of interest" description="Disordered" evidence="7">
    <location>
        <begin position="359"/>
        <end position="380"/>
    </location>
</feature>
<name>A0A9Q0RQJ1_BLOTA</name>
<evidence type="ECO:0000256" key="2">
    <source>
        <dbReference type="ARBA" id="ARBA00004502"/>
    </source>
</evidence>
<dbReference type="InterPro" id="IPR003892">
    <property type="entry name" value="CUE"/>
</dbReference>
<sequence length="430" mass="49333">MSTTNNLENNSNDVQNNKSSNISINQMFDINRVDSYLDMFLIFLYFPIGLCLFTIRLFIFLHVLLVSSFLPRDSYMRSIIFRTIFFVLGIMIQEDNIQLKKFKAQLIISNHVTDFDPLIINLIYPCEFASSTYFPRYISWLFEITSNDSKNNLSHSIKNNSMPVVCYPEMSHSNGRFGLFKFEIWPFKSNLTSHLVYIEKKKSPILDINLSPLGANWLANLFWLLFTPISIFNIRYLSSVEKEDNETEETLAKRVQLRMAELAKLEATNFDNSDKTEMIKRLRAEQLAKNDVSSSRQNNTSRLMSTNVMAQKVKEVLPQVPFNAILSDIELTKNIDDTIERILTGQVIYVPEPIADKSSLKKSSSIGTSSSTISNNLEPSSSLESGKLFYCGANSFGKSANERASSFQERKEHLFRVARLRYIQNHGLSK</sequence>
<protein>
    <recommendedName>
        <fullName evidence="9">CUE domain-containing protein</fullName>
    </recommendedName>
</protein>
<evidence type="ECO:0000256" key="3">
    <source>
        <dbReference type="ARBA" id="ARBA00022677"/>
    </source>
</evidence>
<evidence type="ECO:0000256" key="5">
    <source>
        <dbReference type="ARBA" id="ARBA00023136"/>
    </source>
</evidence>
<dbReference type="EMBL" id="JAPWDV010000001">
    <property type="protein sequence ID" value="KAJ6222685.1"/>
    <property type="molecule type" value="Genomic_DNA"/>
</dbReference>
<keyword evidence="3" id="KW-0551">Lipid droplet</keyword>
<dbReference type="PANTHER" id="PTHR15486">
    <property type="entry name" value="ANCIENT UBIQUITOUS PROTEIN"/>
    <property type="match status" value="1"/>
</dbReference>
<evidence type="ECO:0000259" key="9">
    <source>
        <dbReference type="PROSITE" id="PS51140"/>
    </source>
</evidence>
<feature type="compositionally biased region" description="Low complexity" evidence="7">
    <location>
        <begin position="361"/>
        <end position="380"/>
    </location>
</feature>
<evidence type="ECO:0000256" key="7">
    <source>
        <dbReference type="SAM" id="MobiDB-lite"/>
    </source>
</evidence>
<accession>A0A9Q0RQJ1</accession>
<dbReference type="Gene3D" id="1.10.8.10">
    <property type="entry name" value="DNA helicase RuvA subunit, C-terminal domain"/>
    <property type="match status" value="1"/>
</dbReference>
<evidence type="ECO:0000256" key="6">
    <source>
        <dbReference type="ARBA" id="ARBA00035634"/>
    </source>
</evidence>
<evidence type="ECO:0000313" key="10">
    <source>
        <dbReference type="EMBL" id="KAJ6222685.1"/>
    </source>
</evidence>
<proteinExistence type="inferred from homology"/>
<dbReference type="Proteomes" id="UP001142055">
    <property type="component" value="Chromosome 1"/>
</dbReference>
<comment type="caution">
    <text evidence="10">The sequence shown here is derived from an EMBL/GenBank/DDBJ whole genome shotgun (WGS) entry which is preliminary data.</text>
</comment>
<keyword evidence="8" id="KW-0812">Transmembrane</keyword>
<feature type="domain" description="CUE" evidence="9">
    <location>
        <begin position="305"/>
        <end position="347"/>
    </location>
</feature>
<evidence type="ECO:0000256" key="8">
    <source>
        <dbReference type="SAM" id="Phobius"/>
    </source>
</evidence>
<keyword evidence="4" id="KW-0256">Endoplasmic reticulum</keyword>
<keyword evidence="5 8" id="KW-0472">Membrane</keyword>
<dbReference type="GO" id="GO:0043130">
    <property type="term" value="F:ubiquitin binding"/>
    <property type="evidence" value="ECO:0007669"/>
    <property type="project" value="InterPro"/>
</dbReference>